<evidence type="ECO:0000256" key="5">
    <source>
        <dbReference type="ARBA" id="ARBA00023136"/>
    </source>
</evidence>
<keyword evidence="4 7" id="KW-1133">Transmembrane helix</keyword>
<feature type="compositionally biased region" description="Polar residues" evidence="6">
    <location>
        <begin position="52"/>
        <end position="61"/>
    </location>
</feature>
<reference evidence="10" key="1">
    <citation type="submission" date="2021-01" db="EMBL/GenBank/DDBJ databases">
        <authorList>
            <person name="Corre E."/>
            <person name="Pelletier E."/>
            <person name="Niang G."/>
            <person name="Scheremetjew M."/>
            <person name="Finn R."/>
            <person name="Kale V."/>
            <person name="Holt S."/>
            <person name="Cochrane G."/>
            <person name="Meng A."/>
            <person name="Brown T."/>
            <person name="Cohen L."/>
        </authorList>
    </citation>
    <scope>NUCLEOTIDE SEQUENCE</scope>
    <source>
        <strain evidence="10">GSO104</strain>
        <strain evidence="9">Pop2</strain>
    </source>
</reference>
<comment type="subcellular location">
    <subcellularLocation>
        <location evidence="1">Membrane</location>
        <topology evidence="1">Multi-pass membrane protein</topology>
    </subcellularLocation>
</comment>
<dbReference type="AlphaFoldDB" id="A0A6V2JH08"/>
<dbReference type="SUPFAM" id="SSF103481">
    <property type="entry name" value="Multidrug resistance efflux transporter EmrE"/>
    <property type="match status" value="1"/>
</dbReference>
<evidence type="ECO:0000256" key="7">
    <source>
        <dbReference type="SAM" id="Phobius"/>
    </source>
</evidence>
<feature type="chain" id="PRO_5036192603" description="EamA domain-containing protein" evidence="8">
    <location>
        <begin position="22"/>
        <end position="169"/>
    </location>
</feature>
<evidence type="ECO:0000256" key="6">
    <source>
        <dbReference type="SAM" id="MobiDB-lite"/>
    </source>
</evidence>
<evidence type="ECO:0000256" key="4">
    <source>
        <dbReference type="ARBA" id="ARBA00022989"/>
    </source>
</evidence>
<dbReference type="EMBL" id="HBGN01002110">
    <property type="protein sequence ID" value="CAD9315006.1"/>
    <property type="molecule type" value="Transcribed_RNA"/>
</dbReference>
<evidence type="ECO:0008006" key="12">
    <source>
        <dbReference type="Google" id="ProtNLM"/>
    </source>
</evidence>
<sequence length="169" mass="18499">MTSFLGWHETMSFVLVGAVWGCTNPFLRKGSADDEQEQQPNNTKKNGDNEDINQNGGQNAESSERKSILNSLSRLRRVGVWLPYLLNQGGSLLYYRLLAESDLTLSVPISNALALLFSALTSFFLGERLDKPYRAALGAAFVLVGVGICLLSSERLGADKPNKGMSEEL</sequence>
<dbReference type="EMBL" id="HBNS01034768">
    <property type="protein sequence ID" value="CAE4630600.1"/>
    <property type="molecule type" value="Transcribed_RNA"/>
</dbReference>
<feature type="region of interest" description="Disordered" evidence="6">
    <location>
        <begin position="30"/>
        <end position="64"/>
    </location>
</feature>
<evidence type="ECO:0000313" key="9">
    <source>
        <dbReference type="EMBL" id="CAD9315006.1"/>
    </source>
</evidence>
<keyword evidence="5 7" id="KW-0472">Membrane</keyword>
<name>A0A6V2JH08_9STRA</name>
<dbReference type="InterPro" id="IPR037185">
    <property type="entry name" value="EmrE-like"/>
</dbReference>
<gene>
    <name evidence="10" type="ORF">DBRI00130_LOCUS27180</name>
    <name evidence="11" type="ORF">DBRI00130_LOCUS27181</name>
    <name evidence="9" type="ORF">DBRI1063_LOCUS1412</name>
</gene>
<organism evidence="10">
    <name type="scientific">Ditylum brightwellii</name>
    <dbReference type="NCBI Taxonomy" id="49249"/>
    <lineage>
        <taxon>Eukaryota</taxon>
        <taxon>Sar</taxon>
        <taxon>Stramenopiles</taxon>
        <taxon>Ochrophyta</taxon>
        <taxon>Bacillariophyta</taxon>
        <taxon>Mediophyceae</taxon>
        <taxon>Lithodesmiophycidae</taxon>
        <taxon>Lithodesmiales</taxon>
        <taxon>Lithodesmiaceae</taxon>
        <taxon>Ditylum</taxon>
    </lineage>
</organism>
<feature type="signal peptide" evidence="8">
    <location>
        <begin position="1"/>
        <end position="21"/>
    </location>
</feature>
<dbReference type="Pfam" id="PF10639">
    <property type="entry name" value="TMEM234"/>
    <property type="match status" value="1"/>
</dbReference>
<evidence type="ECO:0000313" key="11">
    <source>
        <dbReference type="EMBL" id="CAE4630600.1"/>
    </source>
</evidence>
<evidence type="ECO:0000256" key="8">
    <source>
        <dbReference type="SAM" id="SignalP"/>
    </source>
</evidence>
<evidence type="ECO:0000313" key="10">
    <source>
        <dbReference type="EMBL" id="CAE4630598.1"/>
    </source>
</evidence>
<feature type="transmembrane region" description="Helical" evidence="7">
    <location>
        <begin position="133"/>
        <end position="153"/>
    </location>
</feature>
<accession>A0A6V2JH08</accession>
<protein>
    <recommendedName>
        <fullName evidence="12">EamA domain-containing protein</fullName>
    </recommendedName>
</protein>
<dbReference type="InterPro" id="IPR018908">
    <property type="entry name" value="TMEM234"/>
</dbReference>
<dbReference type="EMBL" id="HBNS01034767">
    <property type="protein sequence ID" value="CAE4630598.1"/>
    <property type="molecule type" value="Transcribed_RNA"/>
</dbReference>
<keyword evidence="8" id="KW-0732">Signal</keyword>
<feature type="transmembrane region" description="Helical" evidence="7">
    <location>
        <begin position="103"/>
        <end position="126"/>
    </location>
</feature>
<proteinExistence type="inferred from homology"/>
<dbReference type="GO" id="GO:0016020">
    <property type="term" value="C:membrane"/>
    <property type="evidence" value="ECO:0007669"/>
    <property type="project" value="UniProtKB-SubCell"/>
</dbReference>
<evidence type="ECO:0000256" key="1">
    <source>
        <dbReference type="ARBA" id="ARBA00004141"/>
    </source>
</evidence>
<evidence type="ECO:0000256" key="3">
    <source>
        <dbReference type="ARBA" id="ARBA00022692"/>
    </source>
</evidence>
<comment type="similarity">
    <text evidence="2">Belongs to the TMEM234 family.</text>
</comment>
<keyword evidence="3 7" id="KW-0812">Transmembrane</keyword>
<dbReference type="PANTHER" id="PTHR28668:SF1">
    <property type="entry name" value="TRANSMEMBRANE PROTEIN 234"/>
    <property type="match status" value="1"/>
</dbReference>
<dbReference type="PANTHER" id="PTHR28668">
    <property type="entry name" value="TRANSMEMBRANE PROTEIN 234"/>
    <property type="match status" value="1"/>
</dbReference>
<evidence type="ECO:0000256" key="2">
    <source>
        <dbReference type="ARBA" id="ARBA00005977"/>
    </source>
</evidence>